<name>A0A1I0CI38_9FIRM</name>
<dbReference type="Proteomes" id="UP000199568">
    <property type="component" value="Unassembled WGS sequence"/>
</dbReference>
<evidence type="ECO:0000256" key="1">
    <source>
        <dbReference type="ARBA" id="ARBA00023015"/>
    </source>
</evidence>
<dbReference type="PANTHER" id="PTHR30146">
    <property type="entry name" value="LACI-RELATED TRANSCRIPTIONAL REPRESSOR"/>
    <property type="match status" value="1"/>
</dbReference>
<feature type="domain" description="HTH lacI-type" evidence="4">
    <location>
        <begin position="2"/>
        <end position="56"/>
    </location>
</feature>
<keyword evidence="1" id="KW-0805">Transcription regulation</keyword>
<dbReference type="InterPro" id="IPR028082">
    <property type="entry name" value="Peripla_BP_I"/>
</dbReference>
<dbReference type="SUPFAM" id="SSF47413">
    <property type="entry name" value="lambda repressor-like DNA-binding domains"/>
    <property type="match status" value="1"/>
</dbReference>
<dbReference type="InterPro" id="IPR010982">
    <property type="entry name" value="Lambda_DNA-bd_dom_sf"/>
</dbReference>
<dbReference type="InterPro" id="IPR000843">
    <property type="entry name" value="HTH_LacI"/>
</dbReference>
<dbReference type="SUPFAM" id="SSF53822">
    <property type="entry name" value="Periplasmic binding protein-like I"/>
    <property type="match status" value="1"/>
</dbReference>
<feature type="domain" description="HTH cro/C1-type" evidence="5">
    <location>
        <begin position="3"/>
        <end position="46"/>
    </location>
</feature>
<dbReference type="Gene3D" id="3.40.50.2300">
    <property type="match status" value="2"/>
</dbReference>
<dbReference type="RefSeq" id="WP_090442114.1">
    <property type="nucleotide sequence ID" value="NZ_FOHU01000005.1"/>
</dbReference>
<evidence type="ECO:0000256" key="2">
    <source>
        <dbReference type="ARBA" id="ARBA00023125"/>
    </source>
</evidence>
<dbReference type="InterPro" id="IPR046335">
    <property type="entry name" value="LacI/GalR-like_sensor"/>
</dbReference>
<proteinExistence type="predicted"/>
<dbReference type="GO" id="GO:0000976">
    <property type="term" value="F:transcription cis-regulatory region binding"/>
    <property type="evidence" value="ECO:0007669"/>
    <property type="project" value="TreeGrafter"/>
</dbReference>
<dbReference type="OrthoDB" id="369222at2"/>
<accession>A0A1I0CI38</accession>
<dbReference type="InterPro" id="IPR001387">
    <property type="entry name" value="Cro/C1-type_HTH"/>
</dbReference>
<keyword evidence="7" id="KW-1185">Reference proteome</keyword>
<reference evidence="6 7" key="1">
    <citation type="submission" date="2016-10" db="EMBL/GenBank/DDBJ databases">
        <authorList>
            <person name="de Groot N.N."/>
        </authorList>
    </citation>
    <scope>NUCLEOTIDE SEQUENCE [LARGE SCALE GENOMIC DNA]</scope>
    <source>
        <strain evidence="6 7">DSM 18979</strain>
    </source>
</reference>
<dbReference type="PROSITE" id="PS00356">
    <property type="entry name" value="HTH_LACI_1"/>
    <property type="match status" value="1"/>
</dbReference>
<dbReference type="PROSITE" id="PS50943">
    <property type="entry name" value="HTH_CROC1"/>
    <property type="match status" value="1"/>
</dbReference>
<dbReference type="Gene3D" id="1.10.260.40">
    <property type="entry name" value="lambda repressor-like DNA-binding domains"/>
    <property type="match status" value="1"/>
</dbReference>
<dbReference type="Pfam" id="PF00356">
    <property type="entry name" value="LacI"/>
    <property type="match status" value="1"/>
</dbReference>
<sequence length="331" mass="37426">MATINDVAKLAGVSKTTVSRVLNKTAPVNKETELKIIKAMKELSYQPSLMAQGLRTKRSKMIGIVIPSFSNPFYYRFIQELEWEAKKQDYYVIISSASTGEELKKKYVEDLIHRGVDGLIIFSYKEDNKMGDYFLEISKQTPTVFMDNIGNHRDAAFVYADGFNGIKEVVAHLIEKGHKKIGFIKPKESYKVAVDRYEGYKAALADGNLPLENELVFEGNFEIEDGYIAGEYFWSLDRKPSAIVACTDLLAIGTMKYFLNKGMKIPQDIAVAGYDDIELSTIIQPTLTTYKQPIKEISKTTIDLLIDKIEQRDDINKNIAIKGELVIREST</sequence>
<gene>
    <name evidence="6" type="ORF">SAMN05660297_01662</name>
</gene>
<dbReference type="STRING" id="426128.SAMN05660297_01662"/>
<evidence type="ECO:0000313" key="7">
    <source>
        <dbReference type="Proteomes" id="UP000199568"/>
    </source>
</evidence>
<protein>
    <submittedName>
        <fullName evidence="6">Transcriptional regulator, LacI family</fullName>
    </submittedName>
</protein>
<dbReference type="PANTHER" id="PTHR30146:SF109">
    <property type="entry name" value="HTH-TYPE TRANSCRIPTIONAL REGULATOR GALS"/>
    <property type="match status" value="1"/>
</dbReference>
<dbReference type="Pfam" id="PF13377">
    <property type="entry name" value="Peripla_BP_3"/>
    <property type="match status" value="1"/>
</dbReference>
<dbReference type="PROSITE" id="PS50932">
    <property type="entry name" value="HTH_LACI_2"/>
    <property type="match status" value="1"/>
</dbReference>
<dbReference type="AlphaFoldDB" id="A0A1I0CI38"/>
<evidence type="ECO:0000256" key="3">
    <source>
        <dbReference type="ARBA" id="ARBA00023163"/>
    </source>
</evidence>
<dbReference type="CDD" id="cd06267">
    <property type="entry name" value="PBP1_LacI_sugar_binding-like"/>
    <property type="match status" value="1"/>
</dbReference>
<evidence type="ECO:0000259" key="5">
    <source>
        <dbReference type="PROSITE" id="PS50943"/>
    </source>
</evidence>
<dbReference type="SMART" id="SM00354">
    <property type="entry name" value="HTH_LACI"/>
    <property type="match status" value="1"/>
</dbReference>
<keyword evidence="3" id="KW-0804">Transcription</keyword>
<keyword evidence="2" id="KW-0238">DNA-binding</keyword>
<evidence type="ECO:0000259" key="4">
    <source>
        <dbReference type="PROSITE" id="PS50932"/>
    </source>
</evidence>
<organism evidence="6 7">
    <name type="scientific">Natronincola peptidivorans</name>
    <dbReference type="NCBI Taxonomy" id="426128"/>
    <lineage>
        <taxon>Bacteria</taxon>
        <taxon>Bacillati</taxon>
        <taxon>Bacillota</taxon>
        <taxon>Clostridia</taxon>
        <taxon>Peptostreptococcales</taxon>
        <taxon>Natronincolaceae</taxon>
        <taxon>Natronincola</taxon>
    </lineage>
</organism>
<dbReference type="GO" id="GO:0003700">
    <property type="term" value="F:DNA-binding transcription factor activity"/>
    <property type="evidence" value="ECO:0007669"/>
    <property type="project" value="TreeGrafter"/>
</dbReference>
<dbReference type="PRINTS" id="PR00036">
    <property type="entry name" value="HTHLACI"/>
</dbReference>
<evidence type="ECO:0000313" key="6">
    <source>
        <dbReference type="EMBL" id="SET18801.1"/>
    </source>
</evidence>
<dbReference type="EMBL" id="FOHU01000005">
    <property type="protein sequence ID" value="SET18801.1"/>
    <property type="molecule type" value="Genomic_DNA"/>
</dbReference>
<dbReference type="CDD" id="cd01392">
    <property type="entry name" value="HTH_LacI"/>
    <property type="match status" value="1"/>
</dbReference>